<dbReference type="PANTHER" id="PTHR11412:SF166">
    <property type="entry name" value="NTR DOMAIN-CONTAINING PROTEIN"/>
    <property type="match status" value="1"/>
</dbReference>
<evidence type="ECO:0000313" key="8">
    <source>
        <dbReference type="Proteomes" id="UP001321473"/>
    </source>
</evidence>
<comment type="subcellular location">
    <subcellularLocation>
        <location evidence="1">Secreted</location>
    </subcellularLocation>
</comment>
<evidence type="ECO:0000256" key="3">
    <source>
        <dbReference type="ARBA" id="ARBA00023157"/>
    </source>
</evidence>
<dbReference type="Gene3D" id="2.60.40.1940">
    <property type="match status" value="1"/>
</dbReference>
<dbReference type="SMART" id="SM01360">
    <property type="entry name" value="A2M"/>
    <property type="match status" value="1"/>
</dbReference>
<dbReference type="Gene3D" id="6.20.50.160">
    <property type="match status" value="1"/>
</dbReference>
<dbReference type="GO" id="GO:0005615">
    <property type="term" value="C:extracellular space"/>
    <property type="evidence" value="ECO:0007669"/>
    <property type="project" value="InterPro"/>
</dbReference>
<dbReference type="SUPFAM" id="SSF49410">
    <property type="entry name" value="Alpha-macroglobulin receptor domain"/>
    <property type="match status" value="1"/>
</dbReference>
<dbReference type="SUPFAM" id="SSF47686">
    <property type="entry name" value="Anaphylotoxins (complement system)"/>
    <property type="match status" value="1"/>
</dbReference>
<feature type="transmembrane region" description="Helical" evidence="4">
    <location>
        <begin position="36"/>
        <end position="56"/>
    </location>
</feature>
<dbReference type="InterPro" id="IPR013783">
    <property type="entry name" value="Ig-like_fold"/>
</dbReference>
<keyword evidence="4" id="KW-0812">Transmembrane</keyword>
<dbReference type="InterPro" id="IPR000020">
    <property type="entry name" value="Anaphylatoxin/fibulin"/>
</dbReference>
<dbReference type="InterPro" id="IPR041555">
    <property type="entry name" value="MG3"/>
</dbReference>
<dbReference type="EMBL" id="JARKHS020035052">
    <property type="protein sequence ID" value="KAK8757612.1"/>
    <property type="molecule type" value="Genomic_DNA"/>
</dbReference>
<keyword evidence="8" id="KW-1185">Reference proteome</keyword>
<dbReference type="Pfam" id="PF01835">
    <property type="entry name" value="MG2"/>
    <property type="match status" value="1"/>
</dbReference>
<dbReference type="InterPro" id="IPR011625">
    <property type="entry name" value="A2M_N_BRD"/>
</dbReference>
<comment type="caution">
    <text evidence="7">The sequence shown here is derived from an EMBL/GenBank/DDBJ whole genome shotgun (WGS) entry which is preliminary data.</text>
</comment>
<dbReference type="InterPro" id="IPR008930">
    <property type="entry name" value="Terpenoid_cyclase/PrenylTrfase"/>
</dbReference>
<dbReference type="Pfam" id="PF17791">
    <property type="entry name" value="MG3"/>
    <property type="match status" value="1"/>
</dbReference>
<dbReference type="SMART" id="SM01359">
    <property type="entry name" value="A2M_N_2"/>
    <property type="match status" value="1"/>
</dbReference>
<dbReference type="Gene3D" id="2.60.40.690">
    <property type="entry name" value="Alpha-macroglobulin, receptor-binding domain"/>
    <property type="match status" value="1"/>
</dbReference>
<dbReference type="InterPro" id="IPR018081">
    <property type="entry name" value="Anaphylatoxin_comp_syst"/>
</dbReference>
<dbReference type="Pfam" id="PF01759">
    <property type="entry name" value="NTR"/>
    <property type="match status" value="1"/>
</dbReference>
<dbReference type="SUPFAM" id="SSF50242">
    <property type="entry name" value="TIMP-like"/>
    <property type="match status" value="1"/>
</dbReference>
<sequence>MRAAQIRWRPCSCGTVATRVQKLAAQGRPATSMWPLIARGLPWIFWICVLCVPTAWSCMVTAPRMVRPGVQETIAVFSRGLPRIVSLTLRSIGRQTLPIYQDTLSLGPGESRLVSVWIDPVKLVAPGESLNESAYVSLVVQCGRVYTKEARIPVSHQSGYLLLQSDKPIYTPKQTVHLRMIAVGEDLMPKAGDLKLQIKNPQNVTMQQVTLSAKDNATATGMYSHSYSFPESPILGEWKAVVTYGSTITQQSEIAFEVDEYVLPTFSVSLTVPSVILPGASSAVVRVDAEYVYGRKVAGSATCRLKIRYAAGAERKIGSAETKQLVRGIATFNVPTSEIREPSVFLGARLVVEATVLDRETTERVSAVDDSALFATSPYVVGFASTRRSYLPGVAKMVTVDIRHVDGKPAAGVPCAVTAESDEGAPLAVIQSSSVTDAMGTLDFHVFANAQSTGFSVKVRTLLPEEARHQAQGRVHIPALNHAFDAYCVLHPNGGRKLFKVGETYVTQVFAQPGGAPVYYLVTQNGRIIHHGVLRKQRLYAAFPPLSILVTPDMAPIFRLLVLNFHRGHVFTDSIAIEVEPVCSESSNIAIKPEFSSELPGSNGSLKILGAAGTRVGILGVDKAVYTLSSKGLLTRDKLFETLRSHDMGCGPGGGETPDEVLSESGVVIIAEEAADLVTGTVSACASRIHRRRRVSQNLPHEYSSDPFLDRCCSLGLKPDRANRDCVTRSRIVRRYIPGARGQGCAQAFQECCFSTDPQPSFSDGLPGRNPQGVGPFIVSTRVRIQPGQTHGMDDDHIGATLTRKDFRETWLFDEKVIGANGVAAFAVSLPHSITTWSVQAVSVSPEGGVCVPKAEEVRAFQPVFLQVALPYKVVRNEQIEVLATVYNYGNQLLQGVVHIYGVEGLCTGAQKGERSEGRNVLVAANAASSVTFPVVPLREGTFVIKVRVLSSQGVDVVEKELNVVPEGVPVEKRVSVPIDPTNAGRINARRAMADIYEDVIDQVANRQVISVNTLLPPDAVPGTKSCSLSVTGNRMRPPVQETLEQVEALLKIPAGNGEQNALLMAQALYAHDYLTRGSLTDKSLQEKSRGLLTAAYQRQLSFRNENGSFSSFKDAPGSVWLTAFATRIMCQATRYASIDHDVIKTGLAWLIRKRQESGNLHYEWPLVDKSIPGPGDRAVSTTAFIGRTFRECWHVVKPEGSDVNTWQALAQPFSPGGAYTNMADLERVNPHGAALMAYIFLMMEHQQPNNITSILKQKLIYDPVHNTRSAGSDASPLVVESTAYVLLVLLASNDSDTEMIQTLANWLELHRSSSDIPTHHSVVALEALTEFALKYQQSDMDLTCNVTHSGKRAFQKSIRIKRDNAAVLQHLDVHDVTGKLLVTANGTGSGLLSVRLKYNVLLPPELVCKFNISVRADIHTPKEKSAAVSDFPEELLLELLGENRARRSDRAGWSLPGITGTTASQSGWSQQSKLIYDVEVCAQYLSESDSNMTVIEVGLLSGFVPIAEDLKAVKIKNQLLANYVITEKNVMLYFHWIPWRNATCLKFRTERQHVVYNVQSALVKVYDYYDPTRSCTQFYGPDSTSPLLKLTCERDECRCVEDECPPREPFRTIDNVGATSENRRKLLDLACKEHDFVWVGTVSRNHVTNGYRQIELRVDTVIKQGAQQREAALTGTKLFVARKHCNTADMSEGSRYFVFGRDGELFEKDGVVVSRYILDKHVRLFDTKTAGTSQSASRINSVLQWLTASMQRSGGCQSS</sequence>
<evidence type="ECO:0000259" key="5">
    <source>
        <dbReference type="PROSITE" id="PS01178"/>
    </source>
</evidence>
<organism evidence="7 8">
    <name type="scientific">Amblyomma americanum</name>
    <name type="common">Lone star tick</name>
    <dbReference type="NCBI Taxonomy" id="6943"/>
    <lineage>
        <taxon>Eukaryota</taxon>
        <taxon>Metazoa</taxon>
        <taxon>Ecdysozoa</taxon>
        <taxon>Arthropoda</taxon>
        <taxon>Chelicerata</taxon>
        <taxon>Arachnida</taxon>
        <taxon>Acari</taxon>
        <taxon>Parasitiformes</taxon>
        <taxon>Ixodida</taxon>
        <taxon>Ixodoidea</taxon>
        <taxon>Ixodidae</taxon>
        <taxon>Amblyomminae</taxon>
        <taxon>Amblyomma</taxon>
    </lineage>
</organism>
<dbReference type="Pfam" id="PF01821">
    <property type="entry name" value="ANATO"/>
    <property type="match status" value="1"/>
</dbReference>
<dbReference type="Pfam" id="PF07678">
    <property type="entry name" value="TED_complement"/>
    <property type="match status" value="1"/>
</dbReference>
<name>A0AAQ4D572_AMBAM</name>
<keyword evidence="3" id="KW-1015">Disulfide bond</keyword>
<dbReference type="Pfam" id="PF07703">
    <property type="entry name" value="A2M_BRD"/>
    <property type="match status" value="1"/>
</dbReference>
<accession>A0AAQ4D572</accession>
<dbReference type="Gene3D" id="2.60.40.1930">
    <property type="match status" value="3"/>
</dbReference>
<evidence type="ECO:0000313" key="7">
    <source>
        <dbReference type="EMBL" id="KAK8757612.1"/>
    </source>
</evidence>
<dbReference type="Pfam" id="PF00207">
    <property type="entry name" value="A2M"/>
    <property type="match status" value="1"/>
</dbReference>
<proteinExistence type="predicted"/>
<dbReference type="InterPro" id="IPR047565">
    <property type="entry name" value="Alpha-macroglob_thiol-ester_cl"/>
</dbReference>
<dbReference type="InterPro" id="IPR001134">
    <property type="entry name" value="Netrin_domain"/>
</dbReference>
<dbReference type="SUPFAM" id="SSF48239">
    <property type="entry name" value="Terpenoid cyclases/Protein prenyltransferases"/>
    <property type="match status" value="1"/>
</dbReference>
<dbReference type="SMART" id="SM01361">
    <property type="entry name" value="A2M_recep"/>
    <property type="match status" value="1"/>
</dbReference>
<gene>
    <name evidence="7" type="ORF">V5799_004756</name>
</gene>
<dbReference type="Gene3D" id="1.50.10.20">
    <property type="match status" value="1"/>
</dbReference>
<dbReference type="InterPro" id="IPR011626">
    <property type="entry name" value="Alpha-macroglobulin_TED"/>
</dbReference>
<dbReference type="InterPro" id="IPR009048">
    <property type="entry name" value="A-macroglobulin_rcpt-bd"/>
</dbReference>
<dbReference type="InterPro" id="IPR002890">
    <property type="entry name" value="MG2"/>
</dbReference>
<dbReference type="InterPro" id="IPR050473">
    <property type="entry name" value="A2M/Complement_sys"/>
</dbReference>
<dbReference type="Proteomes" id="UP001321473">
    <property type="component" value="Unassembled WGS sequence"/>
</dbReference>
<dbReference type="PROSITE" id="PS01178">
    <property type="entry name" value="ANAPHYLATOXIN_2"/>
    <property type="match status" value="1"/>
</dbReference>
<dbReference type="Gene3D" id="2.60.120.1540">
    <property type="match status" value="1"/>
</dbReference>
<dbReference type="InterPro" id="IPR036595">
    <property type="entry name" value="A-macroglobulin_rcpt-bd_sf"/>
</dbReference>
<dbReference type="Pfam" id="PF07677">
    <property type="entry name" value="A2M_recep"/>
    <property type="match status" value="1"/>
</dbReference>
<dbReference type="GO" id="GO:0004866">
    <property type="term" value="F:endopeptidase inhibitor activity"/>
    <property type="evidence" value="ECO:0007669"/>
    <property type="project" value="InterPro"/>
</dbReference>
<dbReference type="PROSITE" id="PS50189">
    <property type="entry name" value="NTR"/>
    <property type="match status" value="1"/>
</dbReference>
<dbReference type="PANTHER" id="PTHR11412">
    <property type="entry name" value="MACROGLOBULIN / COMPLEMENT"/>
    <property type="match status" value="1"/>
</dbReference>
<protein>
    <submittedName>
        <fullName evidence="7">Uncharacterized protein</fullName>
    </submittedName>
</protein>
<dbReference type="CDD" id="cd02891">
    <property type="entry name" value="A2M_like"/>
    <property type="match status" value="1"/>
</dbReference>
<reference evidence="7 8" key="1">
    <citation type="journal article" date="2023" name="Arcadia Sci">
        <title>De novo assembly of a long-read Amblyomma americanum tick genome.</title>
        <authorList>
            <person name="Chou S."/>
            <person name="Poskanzer K.E."/>
            <person name="Rollins M."/>
            <person name="Thuy-Boun P.S."/>
        </authorList>
    </citation>
    <scope>NUCLEOTIDE SEQUENCE [LARGE SCALE GENOMIC DNA]</scope>
    <source>
        <strain evidence="7">F_SG_1</strain>
        <tissue evidence="7">Salivary glands</tissue>
    </source>
</reference>
<evidence type="ECO:0000256" key="1">
    <source>
        <dbReference type="ARBA" id="ARBA00004613"/>
    </source>
</evidence>
<feature type="domain" description="NTR" evidence="6">
    <location>
        <begin position="1614"/>
        <end position="1757"/>
    </location>
</feature>
<dbReference type="Gene3D" id="2.60.40.10">
    <property type="entry name" value="Immunoglobulins"/>
    <property type="match status" value="2"/>
</dbReference>
<dbReference type="Gene3D" id="2.40.50.120">
    <property type="match status" value="1"/>
</dbReference>
<evidence type="ECO:0000256" key="2">
    <source>
        <dbReference type="ARBA" id="ARBA00022525"/>
    </source>
</evidence>
<evidence type="ECO:0000256" key="4">
    <source>
        <dbReference type="SAM" id="Phobius"/>
    </source>
</evidence>
<evidence type="ECO:0000259" key="6">
    <source>
        <dbReference type="PROSITE" id="PS50189"/>
    </source>
</evidence>
<keyword evidence="2" id="KW-0964">Secreted</keyword>
<keyword evidence="4" id="KW-0472">Membrane</keyword>
<dbReference type="InterPro" id="IPR018933">
    <property type="entry name" value="Netrin_module_non-TIMP"/>
</dbReference>
<dbReference type="Gene3D" id="1.20.91.20">
    <property type="entry name" value="Anaphylotoxins (complement system)"/>
    <property type="match status" value="1"/>
</dbReference>
<dbReference type="InterPro" id="IPR001599">
    <property type="entry name" value="Macroglobln_a2"/>
</dbReference>
<feature type="domain" description="Anaphylatoxin-like" evidence="5">
    <location>
        <begin position="712"/>
        <end position="753"/>
    </location>
</feature>
<dbReference type="SMART" id="SM01419">
    <property type="entry name" value="Thiol-ester_cl"/>
    <property type="match status" value="1"/>
</dbReference>
<keyword evidence="4" id="KW-1133">Transmembrane helix</keyword>
<dbReference type="Gene3D" id="2.20.130.20">
    <property type="match status" value="1"/>
</dbReference>
<dbReference type="InterPro" id="IPR008993">
    <property type="entry name" value="TIMP-like_OB-fold"/>
</dbReference>